<dbReference type="EMBL" id="JAVDWV010000020">
    <property type="protein sequence ID" value="MDR7156770.1"/>
    <property type="molecule type" value="Genomic_DNA"/>
</dbReference>
<name>A0ABU1X5C0_SPHXE</name>
<dbReference type="SUPFAM" id="SSF88659">
    <property type="entry name" value="Sigma3 and sigma4 domains of RNA polymerase sigma factors"/>
    <property type="match status" value="1"/>
</dbReference>
<sequence length="96" mass="10754">MSGMLSRLITKLALATFAAISRISATVRTAKQVRKDAQCLHNVIHTAPDAIMPVLELYFVQKCAINDIADRLGIALKKLRRHILQAARRFDEEHST</sequence>
<protein>
    <submittedName>
        <fullName evidence="2">DNA-directed RNA polymerase specialized sigma24 family protein</fullName>
    </submittedName>
</protein>
<keyword evidence="1" id="KW-0732">Signal</keyword>
<comment type="caution">
    <text evidence="2">The sequence shown here is derived from an EMBL/GenBank/DDBJ whole genome shotgun (WGS) entry which is preliminary data.</text>
</comment>
<evidence type="ECO:0000313" key="2">
    <source>
        <dbReference type="EMBL" id="MDR7156770.1"/>
    </source>
</evidence>
<accession>A0ABU1X5C0</accession>
<dbReference type="GO" id="GO:0000428">
    <property type="term" value="C:DNA-directed RNA polymerase complex"/>
    <property type="evidence" value="ECO:0007669"/>
    <property type="project" value="UniProtKB-KW"/>
</dbReference>
<evidence type="ECO:0000256" key="1">
    <source>
        <dbReference type="SAM" id="SignalP"/>
    </source>
</evidence>
<proteinExistence type="predicted"/>
<keyword evidence="3" id="KW-1185">Reference proteome</keyword>
<keyword evidence="2" id="KW-0240">DNA-directed RNA polymerase</keyword>
<feature type="chain" id="PRO_5046235532" evidence="1">
    <location>
        <begin position="19"/>
        <end position="96"/>
    </location>
</feature>
<dbReference type="InterPro" id="IPR013324">
    <property type="entry name" value="RNA_pol_sigma_r3/r4-like"/>
</dbReference>
<organism evidence="2 3">
    <name type="scientific">Sphingobium xenophagum</name>
    <dbReference type="NCBI Taxonomy" id="121428"/>
    <lineage>
        <taxon>Bacteria</taxon>
        <taxon>Pseudomonadati</taxon>
        <taxon>Pseudomonadota</taxon>
        <taxon>Alphaproteobacteria</taxon>
        <taxon>Sphingomonadales</taxon>
        <taxon>Sphingomonadaceae</taxon>
        <taxon>Sphingobium</taxon>
    </lineage>
</organism>
<reference evidence="2 3" key="1">
    <citation type="submission" date="2023-07" db="EMBL/GenBank/DDBJ databases">
        <title>Sorghum-associated microbial communities from plants grown in Nebraska, USA.</title>
        <authorList>
            <person name="Schachtman D."/>
        </authorList>
    </citation>
    <scope>NUCLEOTIDE SEQUENCE [LARGE SCALE GENOMIC DNA]</scope>
    <source>
        <strain evidence="2 3">4256</strain>
    </source>
</reference>
<feature type="signal peptide" evidence="1">
    <location>
        <begin position="1"/>
        <end position="18"/>
    </location>
</feature>
<evidence type="ECO:0000313" key="3">
    <source>
        <dbReference type="Proteomes" id="UP001267638"/>
    </source>
</evidence>
<gene>
    <name evidence="2" type="ORF">J2W40_003615</name>
</gene>
<dbReference type="Proteomes" id="UP001267638">
    <property type="component" value="Unassembled WGS sequence"/>
</dbReference>
<dbReference type="RefSeq" id="WP_310227312.1">
    <property type="nucleotide sequence ID" value="NZ_JAVDWV010000020.1"/>
</dbReference>
<keyword evidence="2" id="KW-0804">Transcription</keyword>